<feature type="compositionally biased region" description="Polar residues" evidence="1">
    <location>
        <begin position="1"/>
        <end position="12"/>
    </location>
</feature>
<dbReference type="OrthoDB" id="10654452at2759"/>
<dbReference type="Proteomes" id="UP000194236">
    <property type="component" value="Unassembled WGS sequence"/>
</dbReference>
<dbReference type="EMBL" id="MUJZ01011328">
    <property type="protein sequence ID" value="OTF81879.1"/>
    <property type="molecule type" value="Genomic_DNA"/>
</dbReference>
<organism evidence="2 3">
    <name type="scientific">Euroglyphus maynei</name>
    <name type="common">Mayne's house dust mite</name>
    <dbReference type="NCBI Taxonomy" id="6958"/>
    <lineage>
        <taxon>Eukaryota</taxon>
        <taxon>Metazoa</taxon>
        <taxon>Ecdysozoa</taxon>
        <taxon>Arthropoda</taxon>
        <taxon>Chelicerata</taxon>
        <taxon>Arachnida</taxon>
        <taxon>Acari</taxon>
        <taxon>Acariformes</taxon>
        <taxon>Sarcoptiformes</taxon>
        <taxon>Astigmata</taxon>
        <taxon>Psoroptidia</taxon>
        <taxon>Analgoidea</taxon>
        <taxon>Pyroglyphidae</taxon>
        <taxon>Pyroglyphinae</taxon>
        <taxon>Euroglyphus</taxon>
    </lineage>
</organism>
<reference evidence="2 3" key="1">
    <citation type="submission" date="2017-03" db="EMBL/GenBank/DDBJ databases">
        <title>Genome Survey of Euroglyphus maynei.</title>
        <authorList>
            <person name="Arlian L.G."/>
            <person name="Morgan M.S."/>
            <person name="Rider S.D."/>
        </authorList>
    </citation>
    <scope>NUCLEOTIDE SEQUENCE [LARGE SCALE GENOMIC DNA]</scope>
    <source>
        <strain evidence="2">Arlian Lab</strain>
        <tissue evidence="2">Whole body</tissue>
    </source>
</reference>
<comment type="caution">
    <text evidence="2">The sequence shown here is derived from an EMBL/GenBank/DDBJ whole genome shotgun (WGS) entry which is preliminary data.</text>
</comment>
<accession>A0A1Y3BLM5</accession>
<evidence type="ECO:0000313" key="2">
    <source>
        <dbReference type="EMBL" id="OTF81879.1"/>
    </source>
</evidence>
<name>A0A1Y3BLM5_EURMA</name>
<protein>
    <submittedName>
        <fullName evidence="2">Uncharacterized protein</fullName>
    </submittedName>
</protein>
<dbReference type="AlphaFoldDB" id="A0A1Y3BLM5"/>
<proteinExistence type="predicted"/>
<feature type="compositionally biased region" description="Low complexity" evidence="1">
    <location>
        <begin position="48"/>
        <end position="63"/>
    </location>
</feature>
<evidence type="ECO:0000256" key="1">
    <source>
        <dbReference type="SAM" id="MobiDB-lite"/>
    </source>
</evidence>
<gene>
    <name evidence="2" type="ORF">BLA29_014507</name>
</gene>
<sequence>MDSVNDCSSDCSLSIDGTGGDDKQSIMITTPNKLTITRANSAKNPTYSSSSGSCRRSNLSTSSSGGGGSGGGGRTS</sequence>
<feature type="region of interest" description="Disordered" evidence="1">
    <location>
        <begin position="1"/>
        <end position="76"/>
    </location>
</feature>
<feature type="non-terminal residue" evidence="2">
    <location>
        <position position="76"/>
    </location>
</feature>
<evidence type="ECO:0000313" key="3">
    <source>
        <dbReference type="Proteomes" id="UP000194236"/>
    </source>
</evidence>
<keyword evidence="3" id="KW-1185">Reference proteome</keyword>
<feature type="compositionally biased region" description="Gly residues" evidence="1">
    <location>
        <begin position="64"/>
        <end position="76"/>
    </location>
</feature>
<feature type="compositionally biased region" description="Polar residues" evidence="1">
    <location>
        <begin position="26"/>
        <end position="47"/>
    </location>
</feature>